<evidence type="ECO:0000256" key="1">
    <source>
        <dbReference type="ARBA" id="ARBA00014759"/>
    </source>
</evidence>
<dbReference type="EMBL" id="ML737127">
    <property type="protein sequence ID" value="KAE8343816.1"/>
    <property type="molecule type" value="Genomic_DNA"/>
</dbReference>
<dbReference type="OrthoDB" id="67965at2759"/>
<organism evidence="4">
    <name type="scientific">Aspergillus arachidicola</name>
    <dbReference type="NCBI Taxonomy" id="656916"/>
    <lineage>
        <taxon>Eukaryota</taxon>
        <taxon>Fungi</taxon>
        <taxon>Dikarya</taxon>
        <taxon>Ascomycota</taxon>
        <taxon>Pezizomycotina</taxon>
        <taxon>Eurotiomycetes</taxon>
        <taxon>Eurotiomycetidae</taxon>
        <taxon>Eurotiales</taxon>
        <taxon>Aspergillaceae</taxon>
        <taxon>Aspergillus</taxon>
        <taxon>Aspergillus subgen. Circumdati</taxon>
    </lineage>
</organism>
<dbReference type="InterPro" id="IPR011323">
    <property type="entry name" value="Mss4/transl-control_tumour"/>
</dbReference>
<reference evidence="4" key="1">
    <citation type="submission" date="2019-04" db="EMBL/GenBank/DDBJ databases">
        <title>Friends and foes A comparative genomics study of 23 Aspergillus species from section Flavi.</title>
        <authorList>
            <consortium name="DOE Joint Genome Institute"/>
            <person name="Kjaerbolling I."/>
            <person name="Vesth T."/>
            <person name="Frisvad J.C."/>
            <person name="Nybo J.L."/>
            <person name="Theobald S."/>
            <person name="Kildgaard S."/>
            <person name="Isbrandt T."/>
            <person name="Kuo A."/>
            <person name="Sato A."/>
            <person name="Lyhne E.K."/>
            <person name="Kogle M.E."/>
            <person name="Wiebenga A."/>
            <person name="Kun R.S."/>
            <person name="Lubbers R.J."/>
            <person name="Makela M.R."/>
            <person name="Barry K."/>
            <person name="Chovatia M."/>
            <person name="Clum A."/>
            <person name="Daum C."/>
            <person name="Haridas S."/>
            <person name="He G."/>
            <person name="LaButti K."/>
            <person name="Lipzen A."/>
            <person name="Mondo S."/>
            <person name="Riley R."/>
            <person name="Salamov A."/>
            <person name="Simmons B.A."/>
            <person name="Magnuson J.K."/>
            <person name="Henrissat B."/>
            <person name="Mortensen U.H."/>
            <person name="Larsen T.O."/>
            <person name="Devries R.P."/>
            <person name="Grigoriev I.V."/>
            <person name="Machida M."/>
            <person name="Baker S.E."/>
            <person name="Andersen M.R."/>
        </authorList>
    </citation>
    <scope>NUCLEOTIDE SEQUENCE</scope>
    <source>
        <strain evidence="4">CBS 117612</strain>
    </source>
</reference>
<dbReference type="InterPro" id="IPR011057">
    <property type="entry name" value="Mss4-like_sf"/>
</dbReference>
<dbReference type="InterPro" id="IPR034737">
    <property type="entry name" value="TCTP"/>
</dbReference>
<dbReference type="PROSITE" id="PS51797">
    <property type="entry name" value="TCTP_3"/>
    <property type="match status" value="1"/>
</dbReference>
<dbReference type="AlphaFoldDB" id="A0A5N6YH14"/>
<dbReference type="Gene3D" id="2.170.150.10">
    <property type="entry name" value="Metal Binding Protein, Guanine Nucleotide Exchange Factor, Chain A"/>
    <property type="match status" value="1"/>
</dbReference>
<comment type="similarity">
    <text evidence="2">Belongs to the TCTP family.</text>
</comment>
<proteinExistence type="inferred from homology"/>
<dbReference type="Proteomes" id="UP000325558">
    <property type="component" value="Unassembled WGS sequence"/>
</dbReference>
<sequence>MLELRDNVSRTKAPSSIGKSIFIGLRAADDAIDEIQSEILSDSFTISEVDDIVYEVNCPMVPRSSYTAGEEDENDEEKSKSSNAVINYFKLDHINMDRHTYVTNMKNYAAHVRNCLASQGSSQQEISNFKRNFQAY</sequence>
<dbReference type="Pfam" id="PF00838">
    <property type="entry name" value="TCTP"/>
    <property type="match status" value="1"/>
</dbReference>
<evidence type="ECO:0000256" key="2">
    <source>
        <dbReference type="PROSITE-ProRule" id="PRU01133"/>
    </source>
</evidence>
<evidence type="ECO:0000313" key="4">
    <source>
        <dbReference type="EMBL" id="KAE8343816.1"/>
    </source>
</evidence>
<protein>
    <recommendedName>
        <fullName evidence="1">Translationally-controlled tumor protein homolog</fullName>
    </recommendedName>
</protein>
<evidence type="ECO:0000259" key="3">
    <source>
        <dbReference type="PROSITE" id="PS51797"/>
    </source>
</evidence>
<dbReference type="InterPro" id="IPR018105">
    <property type="entry name" value="Translational_control_tumour_p"/>
</dbReference>
<accession>A0A5N6YH14</accession>
<gene>
    <name evidence="4" type="ORF">BDV24DRAFT_161120</name>
</gene>
<feature type="domain" description="TCTP" evidence="3">
    <location>
        <begin position="25"/>
        <end position="136"/>
    </location>
</feature>
<dbReference type="SUPFAM" id="SSF51316">
    <property type="entry name" value="Mss4-like"/>
    <property type="match status" value="1"/>
</dbReference>
<name>A0A5N6YH14_9EURO</name>